<evidence type="ECO:0000256" key="3">
    <source>
        <dbReference type="ARBA" id="ARBA00012438"/>
    </source>
</evidence>
<dbReference type="Gene3D" id="1.10.287.130">
    <property type="match status" value="1"/>
</dbReference>
<dbReference type="GO" id="GO:0000155">
    <property type="term" value="F:phosphorelay sensor kinase activity"/>
    <property type="evidence" value="ECO:0007669"/>
    <property type="project" value="InterPro"/>
</dbReference>
<dbReference type="InterPro" id="IPR004358">
    <property type="entry name" value="Sig_transdc_His_kin-like_C"/>
</dbReference>
<dbReference type="InterPro" id="IPR005467">
    <property type="entry name" value="His_kinase_dom"/>
</dbReference>
<dbReference type="EMBL" id="FNBE01000001">
    <property type="protein sequence ID" value="SDE58706.1"/>
    <property type="molecule type" value="Genomic_DNA"/>
</dbReference>
<dbReference type="InterPro" id="IPR003661">
    <property type="entry name" value="HisK_dim/P_dom"/>
</dbReference>
<dbReference type="PANTHER" id="PTHR42878">
    <property type="entry name" value="TWO-COMPONENT HISTIDINE KINASE"/>
    <property type="match status" value="1"/>
</dbReference>
<evidence type="ECO:0000256" key="2">
    <source>
        <dbReference type="ARBA" id="ARBA00004236"/>
    </source>
</evidence>
<dbReference type="GO" id="GO:0005524">
    <property type="term" value="F:ATP binding"/>
    <property type="evidence" value="ECO:0007669"/>
    <property type="project" value="UniProtKB-KW"/>
</dbReference>
<feature type="domain" description="Histidine kinase" evidence="12">
    <location>
        <begin position="188"/>
        <end position="394"/>
    </location>
</feature>
<dbReference type="InterPro" id="IPR036097">
    <property type="entry name" value="HisK_dim/P_sf"/>
</dbReference>
<feature type="transmembrane region" description="Helical" evidence="11">
    <location>
        <begin position="20"/>
        <end position="40"/>
    </location>
</feature>
<dbReference type="InterPro" id="IPR003594">
    <property type="entry name" value="HATPase_dom"/>
</dbReference>
<feature type="transmembrane region" description="Helical" evidence="11">
    <location>
        <begin position="145"/>
        <end position="169"/>
    </location>
</feature>
<dbReference type="GO" id="GO:0005886">
    <property type="term" value="C:plasma membrane"/>
    <property type="evidence" value="ECO:0007669"/>
    <property type="project" value="UniProtKB-SubCell"/>
</dbReference>
<dbReference type="InterPro" id="IPR050351">
    <property type="entry name" value="BphY/WalK/GraS-like"/>
</dbReference>
<dbReference type="STRING" id="366584.SAMN05216377_101254"/>
<keyword evidence="11" id="KW-0472">Membrane</keyword>
<evidence type="ECO:0000256" key="9">
    <source>
        <dbReference type="ARBA" id="ARBA00023012"/>
    </source>
</evidence>
<reference evidence="13 14" key="1">
    <citation type="submission" date="2016-10" db="EMBL/GenBank/DDBJ databases">
        <authorList>
            <person name="de Groot N.N."/>
        </authorList>
    </citation>
    <scope>NUCLEOTIDE SEQUENCE [LARGE SCALE GENOMIC DNA]</scope>
    <source>
        <strain evidence="13 14">CGMCC 4.3143</strain>
    </source>
</reference>
<dbReference type="Pfam" id="PF00512">
    <property type="entry name" value="HisKA"/>
    <property type="match status" value="1"/>
</dbReference>
<name>A0A1G7E5G2_PSEOR</name>
<accession>A0A1G7E5G2</accession>
<dbReference type="CDD" id="cd00082">
    <property type="entry name" value="HisKA"/>
    <property type="match status" value="1"/>
</dbReference>
<evidence type="ECO:0000256" key="6">
    <source>
        <dbReference type="ARBA" id="ARBA00022741"/>
    </source>
</evidence>
<dbReference type="Proteomes" id="UP000198967">
    <property type="component" value="Unassembled WGS sequence"/>
</dbReference>
<dbReference type="CDD" id="cd00075">
    <property type="entry name" value="HATPase"/>
    <property type="match status" value="1"/>
</dbReference>
<evidence type="ECO:0000256" key="8">
    <source>
        <dbReference type="ARBA" id="ARBA00022840"/>
    </source>
</evidence>
<organism evidence="13 14">
    <name type="scientific">Pseudonocardia oroxyli</name>
    <dbReference type="NCBI Taxonomy" id="366584"/>
    <lineage>
        <taxon>Bacteria</taxon>
        <taxon>Bacillati</taxon>
        <taxon>Actinomycetota</taxon>
        <taxon>Actinomycetes</taxon>
        <taxon>Pseudonocardiales</taxon>
        <taxon>Pseudonocardiaceae</taxon>
        <taxon>Pseudonocardia</taxon>
    </lineage>
</organism>
<dbReference type="PANTHER" id="PTHR42878:SF7">
    <property type="entry name" value="SENSOR HISTIDINE KINASE GLRK"/>
    <property type="match status" value="1"/>
</dbReference>
<evidence type="ECO:0000313" key="14">
    <source>
        <dbReference type="Proteomes" id="UP000198967"/>
    </source>
</evidence>
<keyword evidence="9" id="KW-0902">Two-component regulatory system</keyword>
<evidence type="ECO:0000256" key="4">
    <source>
        <dbReference type="ARBA" id="ARBA00022553"/>
    </source>
</evidence>
<dbReference type="AlphaFoldDB" id="A0A1G7E5G2"/>
<evidence type="ECO:0000256" key="11">
    <source>
        <dbReference type="SAM" id="Phobius"/>
    </source>
</evidence>
<evidence type="ECO:0000259" key="12">
    <source>
        <dbReference type="PROSITE" id="PS50109"/>
    </source>
</evidence>
<keyword evidence="6" id="KW-0547">Nucleotide-binding</keyword>
<proteinExistence type="predicted"/>
<comment type="subcellular location">
    <subcellularLocation>
        <location evidence="2">Cell membrane</location>
    </subcellularLocation>
</comment>
<keyword evidence="11" id="KW-0812">Transmembrane</keyword>
<sequence length="394" mass="40401">MTTGEQGLARRAAVRLGAQATGLAAVLVVVLTAVAVVVLVEAQRAQVTAQLNGAIARADDVDDPPTGIHLLLRGPAGVVTASPGVPDGVADFAALAEAAAGGDPPAVERNVGEVQYEIATQRRADGTTVQAILDLTANHAERNRLLATMLVTGLLGLLGAGAAGTWLGYRALAPLSAALALQHRFVADAGHELRTPLTLLGTRAQILRRRLRRSSDPDEEALGEADGVVADAARLTAILEDLLLAADPRSERATEPVDLAAVAHEVGRAAGGAVRVEADARAVVRGSPVALTRALTALVDNAVRHARSAVTVAVHTDGGRAVVDVTDDGDGVDPAAAPRLFERFSTGARPGDSGRRRYGIGLALVAEIAAAHHGRVELVPTPTGATFRLTLPLG</sequence>
<dbReference type="PROSITE" id="PS50109">
    <property type="entry name" value="HIS_KIN"/>
    <property type="match status" value="1"/>
</dbReference>
<evidence type="ECO:0000256" key="1">
    <source>
        <dbReference type="ARBA" id="ARBA00000085"/>
    </source>
</evidence>
<dbReference type="Pfam" id="PF02518">
    <property type="entry name" value="HATPase_c"/>
    <property type="match status" value="1"/>
</dbReference>
<evidence type="ECO:0000256" key="10">
    <source>
        <dbReference type="ARBA" id="ARBA00039401"/>
    </source>
</evidence>
<dbReference type="GO" id="GO:0007234">
    <property type="term" value="P:osmosensory signaling via phosphorelay pathway"/>
    <property type="evidence" value="ECO:0007669"/>
    <property type="project" value="TreeGrafter"/>
</dbReference>
<keyword evidence="4" id="KW-0597">Phosphoprotein</keyword>
<dbReference type="InterPro" id="IPR036890">
    <property type="entry name" value="HATPase_C_sf"/>
</dbReference>
<keyword evidence="11" id="KW-1133">Transmembrane helix</keyword>
<dbReference type="GO" id="GO:0030295">
    <property type="term" value="F:protein kinase activator activity"/>
    <property type="evidence" value="ECO:0007669"/>
    <property type="project" value="TreeGrafter"/>
</dbReference>
<dbReference type="SMART" id="SM00387">
    <property type="entry name" value="HATPase_c"/>
    <property type="match status" value="1"/>
</dbReference>
<dbReference type="PRINTS" id="PR00344">
    <property type="entry name" value="BCTRLSENSOR"/>
</dbReference>
<keyword evidence="5" id="KW-0808">Transferase</keyword>
<keyword evidence="8" id="KW-0067">ATP-binding</keyword>
<protein>
    <recommendedName>
        <fullName evidence="10">Sensor-like histidine kinase SenX3</fullName>
        <ecNumber evidence="3">2.7.13.3</ecNumber>
    </recommendedName>
</protein>
<dbReference type="OrthoDB" id="9786919at2"/>
<keyword evidence="14" id="KW-1185">Reference proteome</keyword>
<dbReference type="RefSeq" id="WP_093075209.1">
    <property type="nucleotide sequence ID" value="NZ_FNBE01000001.1"/>
</dbReference>
<keyword evidence="7 13" id="KW-0418">Kinase</keyword>
<dbReference type="EC" id="2.7.13.3" evidence="3"/>
<evidence type="ECO:0000256" key="5">
    <source>
        <dbReference type="ARBA" id="ARBA00022679"/>
    </source>
</evidence>
<comment type="catalytic activity">
    <reaction evidence="1">
        <text>ATP + protein L-histidine = ADP + protein N-phospho-L-histidine.</text>
        <dbReference type="EC" id="2.7.13.3"/>
    </reaction>
</comment>
<dbReference type="GO" id="GO:0000156">
    <property type="term" value="F:phosphorelay response regulator activity"/>
    <property type="evidence" value="ECO:0007669"/>
    <property type="project" value="TreeGrafter"/>
</dbReference>
<evidence type="ECO:0000313" key="13">
    <source>
        <dbReference type="EMBL" id="SDE58706.1"/>
    </source>
</evidence>
<evidence type="ECO:0000256" key="7">
    <source>
        <dbReference type="ARBA" id="ARBA00022777"/>
    </source>
</evidence>
<dbReference type="SUPFAM" id="SSF55874">
    <property type="entry name" value="ATPase domain of HSP90 chaperone/DNA topoisomerase II/histidine kinase"/>
    <property type="match status" value="1"/>
</dbReference>
<gene>
    <name evidence="13" type="ORF">SAMN05216377_101254</name>
</gene>
<dbReference type="Gene3D" id="3.30.565.10">
    <property type="entry name" value="Histidine kinase-like ATPase, C-terminal domain"/>
    <property type="match status" value="1"/>
</dbReference>
<dbReference type="SUPFAM" id="SSF47384">
    <property type="entry name" value="Homodimeric domain of signal transducing histidine kinase"/>
    <property type="match status" value="1"/>
</dbReference>
<dbReference type="SMART" id="SM00388">
    <property type="entry name" value="HisKA"/>
    <property type="match status" value="1"/>
</dbReference>